<evidence type="ECO:0000313" key="2">
    <source>
        <dbReference type="EMBL" id="GAE34652.1"/>
    </source>
</evidence>
<protein>
    <recommendedName>
        <fullName evidence="4">Sporulation protein</fullName>
    </recommendedName>
</protein>
<reference evidence="2 3" key="1">
    <citation type="journal article" date="2014" name="Genome Announc.">
        <title>Draft Genome Sequences of Three Alkaliphilic Bacillus Strains, Bacillus wakoensis JCM 9140T, Bacillus akibai JCM 9157T, and Bacillus hemicellulosilyticus JCM 9152T.</title>
        <authorList>
            <person name="Yuki M."/>
            <person name="Oshima K."/>
            <person name="Suda W."/>
            <person name="Oshida Y."/>
            <person name="Kitamura K."/>
            <person name="Iida T."/>
            <person name="Hattori M."/>
            <person name="Ohkuma M."/>
        </authorList>
    </citation>
    <scope>NUCLEOTIDE SEQUENCE [LARGE SCALE GENOMIC DNA]</scope>
    <source>
        <strain evidence="2 3">JCM 9157</strain>
    </source>
</reference>
<dbReference type="EMBL" id="BAUV01000009">
    <property type="protein sequence ID" value="GAE34652.1"/>
    <property type="molecule type" value="Genomic_DNA"/>
</dbReference>
<dbReference type="OrthoDB" id="2885125at2"/>
<name>W4QRU8_HALA3</name>
<feature type="signal peptide" evidence="1">
    <location>
        <begin position="1"/>
        <end position="19"/>
    </location>
</feature>
<dbReference type="Proteomes" id="UP000018896">
    <property type="component" value="Unassembled WGS sequence"/>
</dbReference>
<accession>W4QRU8</accession>
<evidence type="ECO:0000313" key="3">
    <source>
        <dbReference type="Proteomes" id="UP000018896"/>
    </source>
</evidence>
<keyword evidence="1" id="KW-0732">Signal</keyword>
<organism evidence="2 3">
    <name type="scientific">Halalkalibacter akibai (strain ATCC 43226 / DSM 21942 / CIP 109018 / JCM 9157 / 1139)</name>
    <name type="common">Bacillus akibai</name>
    <dbReference type="NCBI Taxonomy" id="1236973"/>
    <lineage>
        <taxon>Bacteria</taxon>
        <taxon>Bacillati</taxon>
        <taxon>Bacillota</taxon>
        <taxon>Bacilli</taxon>
        <taxon>Bacillales</taxon>
        <taxon>Bacillaceae</taxon>
        <taxon>Halalkalibacter</taxon>
    </lineage>
</organism>
<gene>
    <name evidence="2" type="ORF">JCM9157_1723</name>
</gene>
<evidence type="ECO:0000256" key="1">
    <source>
        <dbReference type="SAM" id="SignalP"/>
    </source>
</evidence>
<keyword evidence="3" id="KW-1185">Reference proteome</keyword>
<dbReference type="AlphaFoldDB" id="W4QRU8"/>
<dbReference type="eggNOG" id="ENOG5030CZF">
    <property type="taxonomic scope" value="Bacteria"/>
</dbReference>
<sequence length="185" mass="21085">MKKSLLLVAVGIMLTGCGADSEANIANDVEAQQFNTIRQIPEPPSNHSQNRERMVQSEQQEIYASEAGHYLSETATLLENVNDIFEQNQVTSTEINEALSILERIRNESETFVELSRPGVFDGFHHVHLSTLVEIDALRRILEDMKEPVHHLQLTNARVYYENAVMSHKLMEREYLSVTEDLGIY</sequence>
<comment type="caution">
    <text evidence="2">The sequence shown here is derived from an EMBL/GenBank/DDBJ whole genome shotgun (WGS) entry which is preliminary data.</text>
</comment>
<feature type="chain" id="PRO_5038520185" description="Sporulation protein" evidence="1">
    <location>
        <begin position="20"/>
        <end position="185"/>
    </location>
</feature>
<evidence type="ECO:0008006" key="4">
    <source>
        <dbReference type="Google" id="ProtNLM"/>
    </source>
</evidence>
<proteinExistence type="predicted"/>
<dbReference type="PROSITE" id="PS51257">
    <property type="entry name" value="PROKAR_LIPOPROTEIN"/>
    <property type="match status" value="1"/>
</dbReference>
<dbReference type="RefSeq" id="WP_035663620.1">
    <property type="nucleotide sequence ID" value="NZ_BAUV01000009.1"/>
</dbReference>